<keyword evidence="1" id="KW-0812">Transmembrane</keyword>
<evidence type="ECO:0000313" key="2">
    <source>
        <dbReference type="EMBL" id="SNZ12213.1"/>
    </source>
</evidence>
<accession>A0A285NTH2</accession>
<feature type="transmembrane region" description="Helical" evidence="1">
    <location>
        <begin position="81"/>
        <end position="103"/>
    </location>
</feature>
<feature type="transmembrane region" description="Helical" evidence="1">
    <location>
        <begin position="12"/>
        <end position="38"/>
    </location>
</feature>
<dbReference type="InterPro" id="IPR043941">
    <property type="entry name" value="EMC6-arch"/>
</dbReference>
<name>A0A285NTH2_NATPI</name>
<keyword evidence="1" id="KW-0472">Membrane</keyword>
<evidence type="ECO:0000313" key="3">
    <source>
        <dbReference type="Proteomes" id="UP000219453"/>
    </source>
</evidence>
<dbReference type="Pfam" id="PF19094">
    <property type="entry name" value="EMC6_arch"/>
    <property type="match status" value="1"/>
</dbReference>
<organism evidence="2 3">
    <name type="scientific">Natronoarchaeum philippinense</name>
    <dbReference type="NCBI Taxonomy" id="558529"/>
    <lineage>
        <taxon>Archaea</taxon>
        <taxon>Methanobacteriati</taxon>
        <taxon>Methanobacteriota</taxon>
        <taxon>Stenosarchaea group</taxon>
        <taxon>Halobacteria</taxon>
        <taxon>Halobacteriales</taxon>
        <taxon>Natronoarchaeaceae</taxon>
    </lineage>
</organism>
<dbReference type="Proteomes" id="UP000219453">
    <property type="component" value="Unassembled WGS sequence"/>
</dbReference>
<keyword evidence="3" id="KW-1185">Reference proteome</keyword>
<evidence type="ECO:0000256" key="1">
    <source>
        <dbReference type="SAM" id="Phobius"/>
    </source>
</evidence>
<dbReference type="EMBL" id="OBEJ01000002">
    <property type="protein sequence ID" value="SNZ12213.1"/>
    <property type="molecule type" value="Genomic_DNA"/>
</dbReference>
<keyword evidence="1" id="KW-1133">Transmembrane helix</keyword>
<sequence>MSTESADQRESHLRSVTITTITALAGVGAALASAALAGDVSAAEAAKNQQAQLVVLAAIVVQFPLYSILGYDDFGGVKDFLFVVFMTFSLWFLTWGIILMTGVTV</sequence>
<dbReference type="AlphaFoldDB" id="A0A285NTH2"/>
<protein>
    <submittedName>
        <fullName evidence="2">Uncharacterized protein</fullName>
    </submittedName>
</protein>
<proteinExistence type="predicted"/>
<gene>
    <name evidence="2" type="ORF">SAMN06269185_1553</name>
</gene>
<dbReference type="OrthoDB" id="50040at2157"/>
<feature type="transmembrane region" description="Helical" evidence="1">
    <location>
        <begin position="50"/>
        <end position="69"/>
    </location>
</feature>
<reference evidence="2 3" key="1">
    <citation type="submission" date="2017-09" db="EMBL/GenBank/DDBJ databases">
        <authorList>
            <person name="Ehlers B."/>
            <person name="Leendertz F.H."/>
        </authorList>
    </citation>
    <scope>NUCLEOTIDE SEQUENCE [LARGE SCALE GENOMIC DNA]</scope>
    <source>
        <strain evidence="2 3">DSM 27208</strain>
    </source>
</reference>
<dbReference type="RefSeq" id="WP_097008521.1">
    <property type="nucleotide sequence ID" value="NZ_OBEJ01000002.1"/>
</dbReference>